<dbReference type="EMBL" id="AJWJ01001037">
    <property type="protein sequence ID" value="KAF2068353.1"/>
    <property type="molecule type" value="Genomic_DNA"/>
</dbReference>
<dbReference type="AlphaFoldDB" id="A0A8J4UTY2"/>
<comment type="caution">
    <text evidence="1">The sequence shown here is derived from an EMBL/GenBank/DDBJ whole genome shotgun (WGS) entry which is preliminary data.</text>
</comment>
<accession>A0A8J4UTY2</accession>
<keyword evidence="2" id="KW-1185">Reference proteome</keyword>
<evidence type="ECO:0000313" key="1">
    <source>
        <dbReference type="EMBL" id="KAF2068353.1"/>
    </source>
</evidence>
<gene>
    <name evidence="1" type="ORF">CYY_010322</name>
</gene>
<dbReference type="Proteomes" id="UP000695562">
    <property type="component" value="Unassembled WGS sequence"/>
</dbReference>
<sequence length="227" mass="26356">MSIAEIKNLKKVETVYFFYYNNCVNTNQISITFNDGVVDRTIDYAKDPNSKLLIVAHNDAMGISSMKFTLNSGTFCSKLSIDNLFTSRKYEMELVGNQYKIIKYNPNNLEFTSWCDANVFLQIEILGSIKRHSFFMETDTWTKSLDNVPYLGDIKAIRVRAFGAQTQCHKFRIVQTCPEGQSKCLPKNTPYRPLQGYRKTLDSKLENMKIIQQYLYIPFYPYGQVQF</sequence>
<reference evidence="1" key="1">
    <citation type="submission" date="2020-01" db="EMBL/GenBank/DDBJ databases">
        <title>Development of genomics and gene disruption for Polysphondylium violaceum indicates a role for the polyketide synthase stlB in stalk morphogenesis.</title>
        <authorList>
            <person name="Narita B."/>
            <person name="Kawabe Y."/>
            <person name="Kin K."/>
            <person name="Saito T."/>
            <person name="Gibbs R."/>
            <person name="Kuspa A."/>
            <person name="Muzny D."/>
            <person name="Queller D."/>
            <person name="Richards S."/>
            <person name="Strassman J."/>
            <person name="Sucgang R."/>
            <person name="Worley K."/>
            <person name="Schaap P."/>
        </authorList>
    </citation>
    <scope>NUCLEOTIDE SEQUENCE</scope>
    <source>
        <strain evidence="1">QSvi11</strain>
    </source>
</reference>
<proteinExistence type="predicted"/>
<protein>
    <submittedName>
        <fullName evidence="1">Uncharacterized protein</fullName>
    </submittedName>
</protein>
<evidence type="ECO:0000313" key="2">
    <source>
        <dbReference type="Proteomes" id="UP000695562"/>
    </source>
</evidence>
<name>A0A8J4UTY2_9MYCE</name>
<organism evidence="1 2">
    <name type="scientific">Polysphondylium violaceum</name>
    <dbReference type="NCBI Taxonomy" id="133409"/>
    <lineage>
        <taxon>Eukaryota</taxon>
        <taxon>Amoebozoa</taxon>
        <taxon>Evosea</taxon>
        <taxon>Eumycetozoa</taxon>
        <taxon>Dictyostelia</taxon>
        <taxon>Dictyosteliales</taxon>
        <taxon>Dictyosteliaceae</taxon>
        <taxon>Polysphondylium</taxon>
    </lineage>
</organism>